<dbReference type="OrthoDB" id="6125033at2759"/>
<accession>A0A8B6H1X5</accession>
<gene>
    <name evidence="1" type="ORF">MGAL_10B087825</name>
</gene>
<organism evidence="1 2">
    <name type="scientific">Mytilus galloprovincialis</name>
    <name type="common">Mediterranean mussel</name>
    <dbReference type="NCBI Taxonomy" id="29158"/>
    <lineage>
        <taxon>Eukaryota</taxon>
        <taxon>Metazoa</taxon>
        <taxon>Spiralia</taxon>
        <taxon>Lophotrochozoa</taxon>
        <taxon>Mollusca</taxon>
        <taxon>Bivalvia</taxon>
        <taxon>Autobranchia</taxon>
        <taxon>Pteriomorphia</taxon>
        <taxon>Mytilida</taxon>
        <taxon>Mytiloidea</taxon>
        <taxon>Mytilidae</taxon>
        <taxon>Mytilinae</taxon>
        <taxon>Mytilus</taxon>
    </lineage>
</organism>
<dbReference type="Gene3D" id="1.10.10.10">
    <property type="entry name" value="Winged helix-like DNA-binding domain superfamily/Winged helix DNA-binding domain"/>
    <property type="match status" value="1"/>
</dbReference>
<evidence type="ECO:0000313" key="2">
    <source>
        <dbReference type="Proteomes" id="UP000596742"/>
    </source>
</evidence>
<protein>
    <recommendedName>
        <fullName evidence="3">Paired domain-containing protein</fullName>
    </recommendedName>
</protein>
<dbReference type="InterPro" id="IPR036388">
    <property type="entry name" value="WH-like_DNA-bd_sf"/>
</dbReference>
<dbReference type="EMBL" id="UYJE01009313">
    <property type="protein sequence ID" value="VDI72282.1"/>
    <property type="molecule type" value="Genomic_DNA"/>
</dbReference>
<evidence type="ECO:0008006" key="3">
    <source>
        <dbReference type="Google" id="ProtNLM"/>
    </source>
</evidence>
<keyword evidence="2" id="KW-1185">Reference proteome</keyword>
<dbReference type="SUPFAM" id="SSF46689">
    <property type="entry name" value="Homeodomain-like"/>
    <property type="match status" value="1"/>
</dbReference>
<reference evidence="1" key="1">
    <citation type="submission" date="2018-11" db="EMBL/GenBank/DDBJ databases">
        <authorList>
            <person name="Alioto T."/>
            <person name="Alioto T."/>
        </authorList>
    </citation>
    <scope>NUCLEOTIDE SEQUENCE</scope>
</reference>
<dbReference type="InterPro" id="IPR009057">
    <property type="entry name" value="Homeodomain-like_sf"/>
</dbReference>
<dbReference type="Proteomes" id="UP000596742">
    <property type="component" value="Unassembled WGS sequence"/>
</dbReference>
<proteinExistence type="predicted"/>
<evidence type="ECO:0000313" key="1">
    <source>
        <dbReference type="EMBL" id="VDI72282.1"/>
    </source>
</evidence>
<comment type="caution">
    <text evidence="1">The sequence shown here is derived from an EMBL/GenBank/DDBJ whole genome shotgun (WGS) entry which is preliminary data.</text>
</comment>
<sequence>MGRKGQELSTDVKNMIVEMFQNGFSRRKIADILRIPKSTVIDNVRNFLDTGSVENKPRSGRPLFVKPRDYRKLERIVKTSRRSSLCDITNKFNEEIVFPCLNVPSSTIYINMGITGV</sequence>
<dbReference type="AlphaFoldDB" id="A0A8B6H1X5"/>
<name>A0A8B6H1X5_MYTGA</name>